<dbReference type="InterPro" id="IPR009050">
    <property type="entry name" value="Globin-like_sf"/>
</dbReference>
<comment type="caution">
    <text evidence="6">The sequence shown here is derived from an EMBL/GenBank/DDBJ whole genome shotgun (WGS) entry which is preliminary data.</text>
</comment>
<accession>A0A918XED2</accession>
<dbReference type="Proteomes" id="UP000644693">
    <property type="component" value="Unassembled WGS sequence"/>
</dbReference>
<dbReference type="Pfam" id="PF01152">
    <property type="entry name" value="Bac_globin"/>
    <property type="match status" value="1"/>
</dbReference>
<evidence type="ECO:0000313" key="7">
    <source>
        <dbReference type="Proteomes" id="UP000644693"/>
    </source>
</evidence>
<feature type="binding site" description="distal binding residue" evidence="5">
    <location>
        <position position="49"/>
    </location>
    <ligand>
        <name>heme</name>
        <dbReference type="ChEBI" id="CHEBI:30413"/>
    </ligand>
    <ligandPart>
        <name>Fe</name>
        <dbReference type="ChEBI" id="CHEBI:18248"/>
    </ligandPart>
</feature>
<evidence type="ECO:0000256" key="1">
    <source>
        <dbReference type="ARBA" id="ARBA00022448"/>
    </source>
</evidence>
<keyword evidence="2 5" id="KW-0349">Heme</keyword>
<evidence type="ECO:0000256" key="3">
    <source>
        <dbReference type="ARBA" id="ARBA00022723"/>
    </source>
</evidence>
<dbReference type="GO" id="GO:0019825">
    <property type="term" value="F:oxygen binding"/>
    <property type="evidence" value="ECO:0007669"/>
    <property type="project" value="InterPro"/>
</dbReference>
<keyword evidence="4 5" id="KW-0408">Iron</keyword>
<proteinExistence type="predicted"/>
<dbReference type="Gene3D" id="1.10.490.10">
    <property type="entry name" value="Globins"/>
    <property type="match status" value="1"/>
</dbReference>
<dbReference type="CDD" id="cd08916">
    <property type="entry name" value="TrHb3_P"/>
    <property type="match status" value="1"/>
</dbReference>
<sequence>MMQHRPDLDSRARVEQFVDAFYGHVLNDTRLAPLFLDVAAIDLQVHLPHIKDYWSKLLLGERAYQRHTMNIHRHLHGKQRLTGADFAQWLALFNATLDQHFSGENTEKARRIAATIAANMRDRLAEMPE</sequence>
<evidence type="ECO:0000256" key="2">
    <source>
        <dbReference type="ARBA" id="ARBA00022617"/>
    </source>
</evidence>
<keyword evidence="3 5" id="KW-0479">Metal-binding</keyword>
<feature type="binding site" description="distal binding residue" evidence="5">
    <location>
        <position position="72"/>
    </location>
    <ligand>
        <name>heme</name>
        <dbReference type="ChEBI" id="CHEBI:30413"/>
    </ligand>
    <ligandPart>
        <name>Fe</name>
        <dbReference type="ChEBI" id="CHEBI:18248"/>
    </ligandPart>
</feature>
<dbReference type="GO" id="GO:0020037">
    <property type="term" value="F:heme binding"/>
    <property type="evidence" value="ECO:0007669"/>
    <property type="project" value="InterPro"/>
</dbReference>
<gene>
    <name evidence="6" type="ORF">GCM10007053_04790</name>
</gene>
<keyword evidence="1" id="KW-0813">Transport</keyword>
<reference evidence="6" key="1">
    <citation type="journal article" date="2014" name="Int. J. Syst. Evol. Microbiol.">
        <title>Complete genome sequence of Corynebacterium casei LMG S-19264T (=DSM 44701T), isolated from a smear-ripened cheese.</title>
        <authorList>
            <consortium name="US DOE Joint Genome Institute (JGI-PGF)"/>
            <person name="Walter F."/>
            <person name="Albersmeier A."/>
            <person name="Kalinowski J."/>
            <person name="Ruckert C."/>
        </authorList>
    </citation>
    <scope>NUCLEOTIDE SEQUENCE</scope>
    <source>
        <strain evidence="6">KCTC 23430</strain>
    </source>
</reference>
<evidence type="ECO:0000256" key="5">
    <source>
        <dbReference type="PIRSR" id="PIRSR601486-1"/>
    </source>
</evidence>
<organism evidence="6 7">
    <name type="scientific">Parahalioglobus pacificus</name>
    <dbReference type="NCBI Taxonomy" id="930806"/>
    <lineage>
        <taxon>Bacteria</taxon>
        <taxon>Pseudomonadati</taxon>
        <taxon>Pseudomonadota</taxon>
        <taxon>Gammaproteobacteria</taxon>
        <taxon>Cellvibrionales</taxon>
        <taxon>Halieaceae</taxon>
        <taxon>Parahalioglobus</taxon>
    </lineage>
</organism>
<dbReference type="InterPro" id="IPR012292">
    <property type="entry name" value="Globin/Proto"/>
</dbReference>
<protein>
    <recommendedName>
        <fullName evidence="8">Globin</fullName>
    </recommendedName>
</protein>
<dbReference type="InterPro" id="IPR001486">
    <property type="entry name" value="Hemoglobin_trunc"/>
</dbReference>
<keyword evidence="7" id="KW-1185">Reference proteome</keyword>
<dbReference type="GO" id="GO:0046872">
    <property type="term" value="F:metal ion binding"/>
    <property type="evidence" value="ECO:0007669"/>
    <property type="project" value="UniProtKB-KW"/>
</dbReference>
<reference evidence="6" key="2">
    <citation type="submission" date="2020-09" db="EMBL/GenBank/DDBJ databases">
        <authorList>
            <person name="Sun Q."/>
            <person name="Kim S."/>
        </authorList>
    </citation>
    <scope>NUCLEOTIDE SEQUENCE</scope>
    <source>
        <strain evidence="6">KCTC 23430</strain>
    </source>
</reference>
<evidence type="ECO:0000313" key="6">
    <source>
        <dbReference type="EMBL" id="GHD27022.1"/>
    </source>
</evidence>
<dbReference type="AlphaFoldDB" id="A0A918XED2"/>
<name>A0A918XED2_9GAMM</name>
<dbReference type="SUPFAM" id="SSF46458">
    <property type="entry name" value="Globin-like"/>
    <property type="match status" value="1"/>
</dbReference>
<evidence type="ECO:0000256" key="4">
    <source>
        <dbReference type="ARBA" id="ARBA00023004"/>
    </source>
</evidence>
<dbReference type="EMBL" id="BMYM01000001">
    <property type="protein sequence ID" value="GHD27022.1"/>
    <property type="molecule type" value="Genomic_DNA"/>
</dbReference>
<evidence type="ECO:0008006" key="8">
    <source>
        <dbReference type="Google" id="ProtNLM"/>
    </source>
</evidence>